<dbReference type="AlphaFoldDB" id="A0A1I5C179"/>
<feature type="transmembrane region" description="Helical" evidence="5">
    <location>
        <begin position="120"/>
        <end position="141"/>
    </location>
</feature>
<evidence type="ECO:0000313" key="6">
    <source>
        <dbReference type="EMBL" id="RKT89011.1"/>
    </source>
</evidence>
<evidence type="ECO:0000256" key="1">
    <source>
        <dbReference type="ARBA" id="ARBA00004141"/>
    </source>
</evidence>
<dbReference type="Gene3D" id="1.20.1740.10">
    <property type="entry name" value="Amino acid/polyamine transporter I"/>
    <property type="match status" value="1"/>
</dbReference>
<feature type="transmembrane region" description="Helical" evidence="5">
    <location>
        <begin position="566"/>
        <end position="584"/>
    </location>
</feature>
<accession>A0A1I5C179</accession>
<feature type="transmembrane region" description="Helical" evidence="5">
    <location>
        <begin position="476"/>
        <end position="494"/>
    </location>
</feature>
<name>A0A1I5C179_9PSEU</name>
<feature type="transmembrane region" description="Helical" evidence="5">
    <location>
        <begin position="506"/>
        <end position="528"/>
    </location>
</feature>
<reference evidence="7 8" key="1">
    <citation type="submission" date="2016-10" db="EMBL/GenBank/DDBJ databases">
        <authorList>
            <person name="de Groot N.N."/>
        </authorList>
    </citation>
    <scope>NUCLEOTIDE SEQUENCE [LARGE SCALE GENOMIC DNA]</scope>
    <source>
        <strain evidence="7 8">CPCC 201259</strain>
    </source>
</reference>
<dbReference type="STRING" id="455193.SAMN05421805_10724"/>
<evidence type="ECO:0000256" key="3">
    <source>
        <dbReference type="ARBA" id="ARBA00022989"/>
    </source>
</evidence>
<dbReference type="Proteomes" id="UP000199398">
    <property type="component" value="Unassembled WGS sequence"/>
</dbReference>
<dbReference type="Proteomes" id="UP000270697">
    <property type="component" value="Unassembled WGS sequence"/>
</dbReference>
<feature type="transmembrane region" description="Helical" evidence="5">
    <location>
        <begin position="336"/>
        <end position="362"/>
    </location>
</feature>
<dbReference type="EMBL" id="FOUP01000007">
    <property type="protein sequence ID" value="SFN80602.1"/>
    <property type="molecule type" value="Genomic_DNA"/>
</dbReference>
<comment type="subcellular location">
    <subcellularLocation>
        <location evidence="1">Membrane</location>
        <topology evidence="1">Multi-pass membrane protein</topology>
    </subcellularLocation>
</comment>
<evidence type="ECO:0000313" key="9">
    <source>
        <dbReference type="Proteomes" id="UP000270697"/>
    </source>
</evidence>
<dbReference type="PANTHER" id="PTHR47547">
    <property type="match status" value="1"/>
</dbReference>
<evidence type="ECO:0000313" key="7">
    <source>
        <dbReference type="EMBL" id="SFN80602.1"/>
    </source>
</evidence>
<sequence>MGFRGPSGDAYCWTPGDLPVCRSDQFGVRMAELHDFQDSDSKLRRDLSAQQLLFISIGSIIGSGWLFAVLSAGAVAGPAVIVAWVITAILISVLALNYAETGSMIPRSGGIARYPYLTHGNYLGFLLSWSMLLGGVTTVAIEALAVVQYAAGYVTTWTGVELTSQGDDGSTLTGTGRVVAVVVMLLFFCVNVFGIRFFGKFNQWVSWWKLIIPVLTFLLLFTVFDSSNFTGHGGFAPQGWGAVFNAIAVSGIVFAFQGFREGVNFGGEARNPQRDIFIATVGSVAICAVIFVLLQVAFIGALDWGSTGVAPGDWSGLEGSRWADQPLYSALESTGIALLGAFGVFLLIDAAISPAGTGWIYLGDTARTLYGMALHGSMPKAFARVGERTRVPWLGMVACLVAGCAFFLPFPGWYKLIGYTSSTAVITYLAAAPQLQVMRRVVPDAPRPFFLRASKLLSPLGFLAASMILYWSGYEVLQGVVATVLVALPIYALYQGPRQGRMPMTAATWLGAVFAVLWIATQVIGPLGTDSLPFLAFWFLSAAEVLGFTGLLWLISTPEGRREIRASNWAVALTMVLYLVSYYGAYGPAAAPLLPFPWDSAVAAALGLVAYYWAVGSGYSTQELRASLSGADDPEGARNG</sequence>
<organism evidence="7 8">
    <name type="scientific">Saccharopolyspora antimicrobica</name>
    <dbReference type="NCBI Taxonomy" id="455193"/>
    <lineage>
        <taxon>Bacteria</taxon>
        <taxon>Bacillati</taxon>
        <taxon>Actinomycetota</taxon>
        <taxon>Actinomycetes</taxon>
        <taxon>Pseudonocardiales</taxon>
        <taxon>Pseudonocardiaceae</taxon>
        <taxon>Saccharopolyspora</taxon>
    </lineage>
</organism>
<feature type="transmembrane region" description="Helical" evidence="5">
    <location>
        <begin position="206"/>
        <end position="224"/>
    </location>
</feature>
<proteinExistence type="predicted"/>
<evidence type="ECO:0000256" key="2">
    <source>
        <dbReference type="ARBA" id="ARBA00022692"/>
    </source>
</evidence>
<dbReference type="InterPro" id="IPR002293">
    <property type="entry name" value="AA/rel_permease1"/>
</dbReference>
<keyword evidence="3 5" id="KW-1133">Transmembrane helix</keyword>
<dbReference type="EMBL" id="RBXX01000002">
    <property type="protein sequence ID" value="RKT89011.1"/>
    <property type="molecule type" value="Genomic_DNA"/>
</dbReference>
<feature type="transmembrane region" description="Helical" evidence="5">
    <location>
        <begin position="236"/>
        <end position="256"/>
    </location>
</feature>
<dbReference type="PANTHER" id="PTHR47547:SF1">
    <property type="entry name" value="ASPARTATE-PROTON SYMPORTER"/>
    <property type="match status" value="1"/>
</dbReference>
<evidence type="ECO:0000256" key="4">
    <source>
        <dbReference type="ARBA" id="ARBA00023136"/>
    </source>
</evidence>
<dbReference type="Pfam" id="PF13520">
    <property type="entry name" value="AA_permease_2"/>
    <property type="match status" value="1"/>
</dbReference>
<evidence type="ECO:0000256" key="5">
    <source>
        <dbReference type="SAM" id="Phobius"/>
    </source>
</evidence>
<feature type="transmembrane region" description="Helical" evidence="5">
    <location>
        <begin position="391"/>
        <end position="410"/>
    </location>
</feature>
<dbReference type="InterPro" id="IPR052962">
    <property type="entry name" value="AA_Transporter_AGT"/>
</dbReference>
<gene>
    <name evidence="6" type="ORF">ATL45_7457</name>
    <name evidence="7" type="ORF">SAMN05421805_10724</name>
</gene>
<keyword evidence="2 5" id="KW-0812">Transmembrane</keyword>
<reference evidence="6 9" key="2">
    <citation type="submission" date="2018-10" db="EMBL/GenBank/DDBJ databases">
        <title>Sequencing the genomes of 1000 actinobacteria strains.</title>
        <authorList>
            <person name="Klenk H.-P."/>
        </authorList>
    </citation>
    <scope>NUCLEOTIDE SEQUENCE [LARGE SCALE GENOMIC DNA]</scope>
    <source>
        <strain evidence="6 9">DSM 45119</strain>
    </source>
</reference>
<protein>
    <submittedName>
        <fullName evidence="7">Amino acid transporter</fullName>
    </submittedName>
    <submittedName>
        <fullName evidence="6">Amino acid/polyamine/organocation transporter (APC superfamily)</fullName>
    </submittedName>
</protein>
<feature type="transmembrane region" description="Helical" evidence="5">
    <location>
        <begin position="276"/>
        <end position="302"/>
    </location>
</feature>
<feature type="transmembrane region" description="Helical" evidence="5">
    <location>
        <begin position="52"/>
        <end position="75"/>
    </location>
</feature>
<evidence type="ECO:0000313" key="8">
    <source>
        <dbReference type="Proteomes" id="UP000199398"/>
    </source>
</evidence>
<keyword evidence="4 5" id="KW-0472">Membrane</keyword>
<feature type="transmembrane region" description="Helical" evidence="5">
    <location>
        <begin position="534"/>
        <end position="554"/>
    </location>
</feature>
<feature type="transmembrane region" description="Helical" evidence="5">
    <location>
        <begin position="178"/>
        <end position="199"/>
    </location>
</feature>
<feature type="transmembrane region" description="Helical" evidence="5">
    <location>
        <begin position="596"/>
        <end position="615"/>
    </location>
</feature>
<feature type="transmembrane region" description="Helical" evidence="5">
    <location>
        <begin position="81"/>
        <end position="99"/>
    </location>
</feature>
<dbReference type="GO" id="GO:0016020">
    <property type="term" value="C:membrane"/>
    <property type="evidence" value="ECO:0007669"/>
    <property type="project" value="UniProtKB-SubCell"/>
</dbReference>
<feature type="transmembrane region" description="Helical" evidence="5">
    <location>
        <begin position="449"/>
        <end position="470"/>
    </location>
</feature>
<keyword evidence="9" id="KW-1185">Reference proteome</keyword>
<feature type="transmembrane region" description="Helical" evidence="5">
    <location>
        <begin position="416"/>
        <end position="437"/>
    </location>
</feature>
<dbReference type="GO" id="GO:0022857">
    <property type="term" value="F:transmembrane transporter activity"/>
    <property type="evidence" value="ECO:0007669"/>
    <property type="project" value="InterPro"/>
</dbReference>